<organism evidence="9 10">
    <name type="scientific">Cohnella zeiphila</name>
    <dbReference type="NCBI Taxonomy" id="2761120"/>
    <lineage>
        <taxon>Bacteria</taxon>
        <taxon>Bacillati</taxon>
        <taxon>Bacillota</taxon>
        <taxon>Bacilli</taxon>
        <taxon>Bacillales</taxon>
        <taxon>Paenibacillaceae</taxon>
        <taxon>Cohnella</taxon>
    </lineage>
</organism>
<evidence type="ECO:0000256" key="6">
    <source>
        <dbReference type="ARBA" id="ARBA00023136"/>
    </source>
</evidence>
<evidence type="ECO:0000256" key="8">
    <source>
        <dbReference type="SAM" id="Phobius"/>
    </source>
</evidence>
<feature type="transmembrane region" description="Helical" evidence="8">
    <location>
        <begin position="248"/>
        <end position="267"/>
    </location>
</feature>
<comment type="caution">
    <text evidence="9">The sequence shown here is derived from an EMBL/GenBank/DDBJ whole genome shotgun (WGS) entry which is preliminary data.</text>
</comment>
<name>A0A7X0SQ73_9BACL</name>
<evidence type="ECO:0000313" key="10">
    <source>
        <dbReference type="Proteomes" id="UP000564644"/>
    </source>
</evidence>
<feature type="transmembrane region" description="Helical" evidence="8">
    <location>
        <begin position="29"/>
        <end position="51"/>
    </location>
</feature>
<dbReference type="EMBL" id="JACJVO010000032">
    <property type="protein sequence ID" value="MBB6734059.1"/>
    <property type="molecule type" value="Genomic_DNA"/>
</dbReference>
<evidence type="ECO:0000256" key="7">
    <source>
        <dbReference type="SAM" id="MobiDB-lite"/>
    </source>
</evidence>
<evidence type="ECO:0000313" key="9">
    <source>
        <dbReference type="EMBL" id="MBB6734059.1"/>
    </source>
</evidence>
<keyword evidence="6 8" id="KW-0472">Membrane</keyword>
<feature type="compositionally biased region" description="Basic and acidic residues" evidence="7">
    <location>
        <begin position="329"/>
        <end position="346"/>
    </location>
</feature>
<keyword evidence="4 8" id="KW-0812">Transmembrane</keyword>
<evidence type="ECO:0000256" key="4">
    <source>
        <dbReference type="ARBA" id="ARBA00022692"/>
    </source>
</evidence>
<dbReference type="GO" id="GO:0008961">
    <property type="term" value="F:phosphatidylglycerol-prolipoprotein diacylglyceryl transferase activity"/>
    <property type="evidence" value="ECO:0007669"/>
    <property type="project" value="InterPro"/>
</dbReference>
<reference evidence="9 10" key="1">
    <citation type="submission" date="2020-08" db="EMBL/GenBank/DDBJ databases">
        <title>Cohnella phylogeny.</title>
        <authorList>
            <person name="Dunlap C."/>
        </authorList>
    </citation>
    <scope>NUCLEOTIDE SEQUENCE [LARGE SCALE GENOMIC DNA]</scope>
    <source>
        <strain evidence="9 10">CBP 2801</strain>
    </source>
</reference>
<keyword evidence="3 9" id="KW-0808">Transferase</keyword>
<feature type="region of interest" description="Disordered" evidence="7">
    <location>
        <begin position="327"/>
        <end position="346"/>
    </location>
</feature>
<keyword evidence="2" id="KW-1003">Cell membrane</keyword>
<feature type="transmembrane region" description="Helical" evidence="8">
    <location>
        <begin position="102"/>
        <end position="121"/>
    </location>
</feature>
<proteinExistence type="inferred from homology"/>
<dbReference type="PANTHER" id="PTHR30589">
    <property type="entry name" value="PROLIPOPROTEIN DIACYLGLYCERYL TRANSFERASE"/>
    <property type="match status" value="1"/>
</dbReference>
<dbReference type="GO" id="GO:0005886">
    <property type="term" value="C:plasma membrane"/>
    <property type="evidence" value="ECO:0007669"/>
    <property type="project" value="InterPro"/>
</dbReference>
<protein>
    <submittedName>
        <fullName evidence="9">Prolipoprotein diacylglyceryl transferase</fullName>
    </submittedName>
</protein>
<evidence type="ECO:0000256" key="2">
    <source>
        <dbReference type="ARBA" id="ARBA00022475"/>
    </source>
</evidence>
<feature type="transmembrane region" description="Helical" evidence="8">
    <location>
        <begin position="198"/>
        <end position="227"/>
    </location>
</feature>
<dbReference type="InterPro" id="IPR001640">
    <property type="entry name" value="Lgt"/>
</dbReference>
<gene>
    <name evidence="9" type="ORF">H7C18_24360</name>
</gene>
<evidence type="ECO:0000256" key="3">
    <source>
        <dbReference type="ARBA" id="ARBA00022679"/>
    </source>
</evidence>
<evidence type="ECO:0000256" key="1">
    <source>
        <dbReference type="ARBA" id="ARBA00007150"/>
    </source>
</evidence>
<dbReference type="GO" id="GO:0042158">
    <property type="term" value="P:lipoprotein biosynthetic process"/>
    <property type="evidence" value="ECO:0007669"/>
    <property type="project" value="InterPro"/>
</dbReference>
<sequence length="346" mass="39538">MQKKPSVLLRAIKRVQDHPVLYSGKKIHIVYFGIFSALNAMSILTAFYYYLFIHGYAVPESTYYMLPVGGWMVWAGARLMHLMALGKKFYRNPRKYLFETGFYFQGGIVGAVLWSILYASVANIPLSFVWDGLCFGTLLGQFFGRIGCFNYGCCYGKTTTSRWGVAYTNLKSKILRLHPELQGVRVHPVQLYKAGLNLAAFTTLMCLIPLHLPNGLITIGFLIYHGATRIMMEWFRADIYFHQKRNRITYYFSVMAILSPIPLLLFGKAADPLFGQRSPLSEPHSLKSVNQLLFHTPYLIEIILLIGAIMFVGYGIHGKTLGRFPIPERGTHEHHRDDRRGRSLRH</sequence>
<dbReference type="Pfam" id="PF01790">
    <property type="entry name" value="LGT"/>
    <property type="match status" value="1"/>
</dbReference>
<dbReference type="Proteomes" id="UP000564644">
    <property type="component" value="Unassembled WGS sequence"/>
</dbReference>
<dbReference type="AlphaFoldDB" id="A0A7X0SQ73"/>
<keyword evidence="5 8" id="KW-1133">Transmembrane helix</keyword>
<accession>A0A7X0SQ73</accession>
<keyword evidence="10" id="KW-1185">Reference proteome</keyword>
<dbReference type="PANTHER" id="PTHR30589:SF0">
    <property type="entry name" value="PHOSPHATIDYLGLYCEROL--PROLIPOPROTEIN DIACYLGLYCERYL TRANSFERASE"/>
    <property type="match status" value="1"/>
</dbReference>
<feature type="transmembrane region" description="Helical" evidence="8">
    <location>
        <begin position="298"/>
        <end position="316"/>
    </location>
</feature>
<comment type="similarity">
    <text evidence="1">Belongs to the Lgt family.</text>
</comment>
<feature type="transmembrane region" description="Helical" evidence="8">
    <location>
        <begin position="63"/>
        <end position="81"/>
    </location>
</feature>
<dbReference type="RefSeq" id="WP_185131716.1">
    <property type="nucleotide sequence ID" value="NZ_JACJVO010000032.1"/>
</dbReference>
<keyword evidence="9" id="KW-0449">Lipoprotein</keyword>
<evidence type="ECO:0000256" key="5">
    <source>
        <dbReference type="ARBA" id="ARBA00022989"/>
    </source>
</evidence>